<dbReference type="Proteomes" id="UP000008144">
    <property type="component" value="Chromosome 12"/>
</dbReference>
<reference evidence="1" key="2">
    <citation type="journal article" date="2008" name="Genome Biol.">
        <title>Improved genome assembly and evidence-based global gene model set for the chordate Ciona intestinalis: new insight into intron and operon populations.</title>
        <authorList>
            <person name="Satou Y."/>
            <person name="Mineta K."/>
            <person name="Ogasawara M."/>
            <person name="Sasakura Y."/>
            <person name="Shoguchi E."/>
            <person name="Ueno K."/>
            <person name="Yamada L."/>
            <person name="Matsumoto J."/>
            <person name="Wasserscheid J."/>
            <person name="Dewar K."/>
            <person name="Wiley G.B."/>
            <person name="Macmil S.L."/>
            <person name="Roe B.A."/>
            <person name="Zeller R.W."/>
            <person name="Hastings K.E."/>
            <person name="Lemaire P."/>
            <person name="Lindquist E."/>
            <person name="Endo T."/>
            <person name="Hotta K."/>
            <person name="Inaba K."/>
        </authorList>
    </citation>
    <scope>NUCLEOTIDE SEQUENCE [LARGE SCALE GENOMIC DNA]</scope>
    <source>
        <strain evidence="1">wild type</strain>
    </source>
</reference>
<dbReference type="InParanoid" id="H2XL74"/>
<dbReference type="AlphaFoldDB" id="H2XL74"/>
<accession>H2XL74</accession>
<dbReference type="HOGENOM" id="CLU_3013458_0_0_1"/>
<evidence type="ECO:0000313" key="2">
    <source>
        <dbReference type="Proteomes" id="UP000008144"/>
    </source>
</evidence>
<dbReference type="EMBL" id="EAAA01000951">
    <property type="status" value="NOT_ANNOTATED_CDS"/>
    <property type="molecule type" value="Genomic_DNA"/>
</dbReference>
<organism evidence="1 2">
    <name type="scientific">Ciona intestinalis</name>
    <name type="common">Transparent sea squirt</name>
    <name type="synonym">Ascidia intestinalis</name>
    <dbReference type="NCBI Taxonomy" id="7719"/>
    <lineage>
        <taxon>Eukaryota</taxon>
        <taxon>Metazoa</taxon>
        <taxon>Chordata</taxon>
        <taxon>Tunicata</taxon>
        <taxon>Ascidiacea</taxon>
        <taxon>Phlebobranchia</taxon>
        <taxon>Cionidae</taxon>
        <taxon>Ciona</taxon>
    </lineage>
</organism>
<dbReference type="Ensembl" id="ENSCINT00000033966.1">
    <property type="protein sequence ID" value="ENSCINP00000030406.1"/>
    <property type="gene ID" value="ENSCING00000021872.1"/>
</dbReference>
<name>H2XL74_CIOIN</name>
<protein>
    <submittedName>
        <fullName evidence="1">Uncharacterized protein</fullName>
    </submittedName>
</protein>
<evidence type="ECO:0000313" key="1">
    <source>
        <dbReference type="Ensembl" id="ENSCINP00000030406.1"/>
    </source>
</evidence>
<keyword evidence="2" id="KW-1185">Reference proteome</keyword>
<reference evidence="1" key="3">
    <citation type="submission" date="2025-08" db="UniProtKB">
        <authorList>
            <consortium name="Ensembl"/>
        </authorList>
    </citation>
    <scope>IDENTIFICATION</scope>
</reference>
<proteinExistence type="predicted"/>
<sequence>MGIDKETNFYWHFILPLFIHNFLLNCPKTFKLPCCQIQHCFNVIQQYITQNSKFFW</sequence>
<reference evidence="2" key="1">
    <citation type="journal article" date="2002" name="Science">
        <title>The draft genome of Ciona intestinalis: insights into chordate and vertebrate origins.</title>
        <authorList>
            <person name="Dehal P."/>
            <person name="Satou Y."/>
            <person name="Campbell R.K."/>
            <person name="Chapman J."/>
            <person name="Degnan B."/>
            <person name="De Tomaso A."/>
            <person name="Davidson B."/>
            <person name="Di Gregorio A."/>
            <person name="Gelpke M."/>
            <person name="Goodstein D.M."/>
            <person name="Harafuji N."/>
            <person name="Hastings K.E."/>
            <person name="Ho I."/>
            <person name="Hotta K."/>
            <person name="Huang W."/>
            <person name="Kawashima T."/>
            <person name="Lemaire P."/>
            <person name="Martinez D."/>
            <person name="Meinertzhagen I.A."/>
            <person name="Necula S."/>
            <person name="Nonaka M."/>
            <person name="Putnam N."/>
            <person name="Rash S."/>
            <person name="Saiga H."/>
            <person name="Satake M."/>
            <person name="Terry A."/>
            <person name="Yamada L."/>
            <person name="Wang H.G."/>
            <person name="Awazu S."/>
            <person name="Azumi K."/>
            <person name="Boore J."/>
            <person name="Branno M."/>
            <person name="Chin-Bow S."/>
            <person name="DeSantis R."/>
            <person name="Doyle S."/>
            <person name="Francino P."/>
            <person name="Keys D.N."/>
            <person name="Haga S."/>
            <person name="Hayashi H."/>
            <person name="Hino K."/>
            <person name="Imai K.S."/>
            <person name="Inaba K."/>
            <person name="Kano S."/>
            <person name="Kobayashi K."/>
            <person name="Kobayashi M."/>
            <person name="Lee B.I."/>
            <person name="Makabe K.W."/>
            <person name="Manohar C."/>
            <person name="Matassi G."/>
            <person name="Medina M."/>
            <person name="Mochizuki Y."/>
            <person name="Mount S."/>
            <person name="Morishita T."/>
            <person name="Miura S."/>
            <person name="Nakayama A."/>
            <person name="Nishizaka S."/>
            <person name="Nomoto H."/>
            <person name="Ohta F."/>
            <person name="Oishi K."/>
            <person name="Rigoutsos I."/>
            <person name="Sano M."/>
            <person name="Sasaki A."/>
            <person name="Sasakura Y."/>
            <person name="Shoguchi E."/>
            <person name="Shin-i T."/>
            <person name="Spagnuolo A."/>
            <person name="Stainier D."/>
            <person name="Suzuki M.M."/>
            <person name="Tassy O."/>
            <person name="Takatori N."/>
            <person name="Tokuoka M."/>
            <person name="Yagi K."/>
            <person name="Yoshizaki F."/>
            <person name="Wada S."/>
            <person name="Zhang C."/>
            <person name="Hyatt P.D."/>
            <person name="Larimer F."/>
            <person name="Detter C."/>
            <person name="Doggett N."/>
            <person name="Glavina T."/>
            <person name="Hawkins T."/>
            <person name="Richardson P."/>
            <person name="Lucas S."/>
            <person name="Kohara Y."/>
            <person name="Levine M."/>
            <person name="Satoh N."/>
            <person name="Rokhsar D.S."/>
        </authorList>
    </citation>
    <scope>NUCLEOTIDE SEQUENCE [LARGE SCALE GENOMIC DNA]</scope>
</reference>
<reference evidence="1" key="4">
    <citation type="submission" date="2025-09" db="UniProtKB">
        <authorList>
            <consortium name="Ensembl"/>
        </authorList>
    </citation>
    <scope>IDENTIFICATION</scope>
</reference>